<keyword evidence="1" id="KW-0732">Signal</keyword>
<evidence type="ECO:0000313" key="3">
    <source>
        <dbReference type="Proteomes" id="UP000466442"/>
    </source>
</evidence>
<name>A0A8S9XH66_APOLU</name>
<dbReference type="Gene3D" id="3.15.10.50">
    <property type="match status" value="1"/>
</dbReference>
<comment type="caution">
    <text evidence="2">The sequence shown here is derived from an EMBL/GenBank/DDBJ whole genome shotgun (WGS) entry which is preliminary data.</text>
</comment>
<dbReference type="EMBL" id="WIXP02000008">
    <property type="protein sequence ID" value="KAF6207396.1"/>
    <property type="molecule type" value="Genomic_DNA"/>
</dbReference>
<protein>
    <recommendedName>
        <fullName evidence="4">Lipid-binding serum glycoprotein N-terminal domain-containing protein</fullName>
    </recommendedName>
</protein>
<feature type="signal peptide" evidence="1">
    <location>
        <begin position="1"/>
        <end position="23"/>
    </location>
</feature>
<dbReference type="AlphaFoldDB" id="A0A8S9XH66"/>
<dbReference type="InterPro" id="IPR038602">
    <property type="entry name" value="Mite_allergen_7_sf"/>
</dbReference>
<evidence type="ECO:0000313" key="2">
    <source>
        <dbReference type="EMBL" id="KAF6207396.1"/>
    </source>
</evidence>
<evidence type="ECO:0008006" key="4">
    <source>
        <dbReference type="Google" id="ProtNLM"/>
    </source>
</evidence>
<evidence type="ECO:0000256" key="1">
    <source>
        <dbReference type="SAM" id="SignalP"/>
    </source>
</evidence>
<sequence>MCLNKPCELLAASLLLFAAVADGQVTAPTPPPSVVASMNTYLDTIFSNIASNASSLKIEPLNLPNVTQTLTTKWYFPYTHLNLTSGTLTNLQSIKRQGDCVISYTNDTIEISVDAAFTDLQVDYEFAALSSYSWFSISGLLQGEVGETQVFADITLDANTLGIRAKKITFPGTKKIDFCIQSTILATWVVNAILEIVSLFSGLIIDDVQDAVTSAFNDFFENQFPHIIIPSMQ</sequence>
<feature type="chain" id="PRO_5035748366" description="Lipid-binding serum glycoprotein N-terminal domain-containing protein" evidence="1">
    <location>
        <begin position="24"/>
        <end position="233"/>
    </location>
</feature>
<keyword evidence="3" id="KW-1185">Reference proteome</keyword>
<organism evidence="2 3">
    <name type="scientific">Apolygus lucorum</name>
    <name type="common">Small green plant bug</name>
    <name type="synonym">Lygocoris lucorum</name>
    <dbReference type="NCBI Taxonomy" id="248454"/>
    <lineage>
        <taxon>Eukaryota</taxon>
        <taxon>Metazoa</taxon>
        <taxon>Ecdysozoa</taxon>
        <taxon>Arthropoda</taxon>
        <taxon>Hexapoda</taxon>
        <taxon>Insecta</taxon>
        <taxon>Pterygota</taxon>
        <taxon>Neoptera</taxon>
        <taxon>Paraneoptera</taxon>
        <taxon>Hemiptera</taxon>
        <taxon>Heteroptera</taxon>
        <taxon>Panheteroptera</taxon>
        <taxon>Cimicomorpha</taxon>
        <taxon>Miridae</taxon>
        <taxon>Mirini</taxon>
        <taxon>Apolygus</taxon>
    </lineage>
</organism>
<proteinExistence type="predicted"/>
<accession>A0A8S9XH66</accession>
<dbReference type="InterPro" id="IPR020234">
    <property type="entry name" value="Mite_allergen_group-7"/>
</dbReference>
<gene>
    <name evidence="2" type="ORF">GE061_018637</name>
</gene>
<reference evidence="2" key="1">
    <citation type="journal article" date="2021" name="Mol. Ecol. Resour.">
        <title>Apolygus lucorum genome provides insights into omnivorousness and mesophyll feeding.</title>
        <authorList>
            <person name="Liu Y."/>
            <person name="Liu H."/>
            <person name="Wang H."/>
            <person name="Huang T."/>
            <person name="Liu B."/>
            <person name="Yang B."/>
            <person name="Yin L."/>
            <person name="Li B."/>
            <person name="Zhang Y."/>
            <person name="Zhang S."/>
            <person name="Jiang F."/>
            <person name="Zhang X."/>
            <person name="Ren Y."/>
            <person name="Wang B."/>
            <person name="Wang S."/>
            <person name="Lu Y."/>
            <person name="Wu K."/>
            <person name="Fan W."/>
            <person name="Wang G."/>
        </authorList>
    </citation>
    <scope>NUCLEOTIDE SEQUENCE</scope>
    <source>
        <strain evidence="2">12Hb</strain>
    </source>
</reference>
<dbReference type="Proteomes" id="UP000466442">
    <property type="component" value="Unassembled WGS sequence"/>
</dbReference>
<dbReference type="Pfam" id="PF16984">
    <property type="entry name" value="Grp7_allergen"/>
    <property type="match status" value="1"/>
</dbReference>
<dbReference type="OrthoDB" id="6419576at2759"/>